<dbReference type="CDD" id="cd00130">
    <property type="entry name" value="PAS"/>
    <property type="match status" value="1"/>
</dbReference>
<dbReference type="GO" id="GO:0000156">
    <property type="term" value="F:phosphorelay response regulator activity"/>
    <property type="evidence" value="ECO:0007669"/>
    <property type="project" value="TreeGrafter"/>
</dbReference>
<dbReference type="CDD" id="cd00082">
    <property type="entry name" value="HisKA"/>
    <property type="match status" value="1"/>
</dbReference>
<evidence type="ECO:0000256" key="5">
    <source>
        <dbReference type="ARBA" id="ARBA00022679"/>
    </source>
</evidence>
<dbReference type="GO" id="GO:0016020">
    <property type="term" value="C:membrane"/>
    <property type="evidence" value="ECO:0007669"/>
    <property type="project" value="UniProtKB-SubCell"/>
</dbReference>
<dbReference type="PANTHER" id="PTHR42878">
    <property type="entry name" value="TWO-COMPONENT HISTIDINE KINASE"/>
    <property type="match status" value="1"/>
</dbReference>
<evidence type="ECO:0000259" key="14">
    <source>
        <dbReference type="PROSITE" id="PS50109"/>
    </source>
</evidence>
<dbReference type="Gene3D" id="3.30.450.20">
    <property type="entry name" value="PAS domain"/>
    <property type="match status" value="1"/>
</dbReference>
<evidence type="ECO:0000256" key="9">
    <source>
        <dbReference type="ARBA" id="ARBA00022840"/>
    </source>
</evidence>
<dbReference type="OrthoDB" id="6114847at2"/>
<keyword evidence="11" id="KW-0902">Two-component regulatory system</keyword>
<dbReference type="PROSITE" id="PS50112">
    <property type="entry name" value="PAS"/>
    <property type="match status" value="1"/>
</dbReference>
<dbReference type="InterPro" id="IPR035965">
    <property type="entry name" value="PAS-like_dom_sf"/>
</dbReference>
<dbReference type="SUPFAM" id="SSF55785">
    <property type="entry name" value="PYP-like sensor domain (PAS domain)"/>
    <property type="match status" value="1"/>
</dbReference>
<dbReference type="SMART" id="SM00387">
    <property type="entry name" value="HATPase_c"/>
    <property type="match status" value="1"/>
</dbReference>
<evidence type="ECO:0000256" key="4">
    <source>
        <dbReference type="ARBA" id="ARBA00022553"/>
    </source>
</evidence>
<feature type="compositionally biased region" description="Basic and acidic residues" evidence="13">
    <location>
        <begin position="376"/>
        <end position="385"/>
    </location>
</feature>
<comment type="catalytic activity">
    <reaction evidence="1">
        <text>ATP + protein L-histidine = ADP + protein N-phospho-L-histidine.</text>
        <dbReference type="EC" id="2.7.13.3"/>
    </reaction>
</comment>
<comment type="subcellular location">
    <subcellularLocation>
        <location evidence="2">Membrane</location>
        <topology evidence="2">Multi-pass membrane protein</topology>
    </subcellularLocation>
</comment>
<keyword evidence="8 16" id="KW-0418">Kinase</keyword>
<dbReference type="GO" id="GO:0030295">
    <property type="term" value="F:protein kinase activator activity"/>
    <property type="evidence" value="ECO:0007669"/>
    <property type="project" value="TreeGrafter"/>
</dbReference>
<evidence type="ECO:0000313" key="16">
    <source>
        <dbReference type="EMBL" id="TKD05130.1"/>
    </source>
</evidence>
<dbReference type="NCBIfam" id="TIGR00229">
    <property type="entry name" value="sensory_box"/>
    <property type="match status" value="1"/>
</dbReference>
<dbReference type="EMBL" id="SSMQ01000022">
    <property type="protein sequence ID" value="TKD05130.1"/>
    <property type="molecule type" value="Genomic_DNA"/>
</dbReference>
<evidence type="ECO:0000256" key="10">
    <source>
        <dbReference type="ARBA" id="ARBA00022989"/>
    </source>
</evidence>
<evidence type="ECO:0000256" key="13">
    <source>
        <dbReference type="SAM" id="MobiDB-lite"/>
    </source>
</evidence>
<evidence type="ECO:0000256" key="1">
    <source>
        <dbReference type="ARBA" id="ARBA00000085"/>
    </source>
</evidence>
<keyword evidence="4" id="KW-0597">Phosphoprotein</keyword>
<evidence type="ECO:0000256" key="11">
    <source>
        <dbReference type="ARBA" id="ARBA00023012"/>
    </source>
</evidence>
<dbReference type="PROSITE" id="PS50109">
    <property type="entry name" value="HIS_KIN"/>
    <property type="match status" value="1"/>
</dbReference>
<accession>A0A4V5PMN8</accession>
<keyword evidence="7" id="KW-0547">Nucleotide-binding</keyword>
<dbReference type="PANTHER" id="PTHR42878:SF7">
    <property type="entry name" value="SENSOR HISTIDINE KINASE GLRK"/>
    <property type="match status" value="1"/>
</dbReference>
<protein>
    <recommendedName>
        <fullName evidence="3">histidine kinase</fullName>
        <ecNumber evidence="3">2.7.13.3</ecNumber>
    </recommendedName>
</protein>
<dbReference type="PRINTS" id="PR00344">
    <property type="entry name" value="BCTRLSENSOR"/>
</dbReference>
<evidence type="ECO:0000259" key="15">
    <source>
        <dbReference type="PROSITE" id="PS50112"/>
    </source>
</evidence>
<feature type="region of interest" description="Disordered" evidence="13">
    <location>
        <begin position="366"/>
        <end position="385"/>
    </location>
</feature>
<dbReference type="InterPro" id="IPR000014">
    <property type="entry name" value="PAS"/>
</dbReference>
<dbReference type="InterPro" id="IPR036890">
    <property type="entry name" value="HATPase_C_sf"/>
</dbReference>
<keyword evidence="5" id="KW-0808">Transferase</keyword>
<dbReference type="InterPro" id="IPR050351">
    <property type="entry name" value="BphY/WalK/GraS-like"/>
</dbReference>
<dbReference type="CDD" id="cd00075">
    <property type="entry name" value="HATPase"/>
    <property type="match status" value="1"/>
</dbReference>
<dbReference type="InterPro" id="IPR003594">
    <property type="entry name" value="HATPase_dom"/>
</dbReference>
<dbReference type="InterPro" id="IPR003661">
    <property type="entry name" value="HisK_dim/P_dom"/>
</dbReference>
<feature type="domain" description="PAS" evidence="15">
    <location>
        <begin position="22"/>
        <end position="68"/>
    </location>
</feature>
<keyword evidence="6" id="KW-0812">Transmembrane</keyword>
<dbReference type="EC" id="2.7.13.3" evidence="3"/>
<dbReference type="Gene3D" id="1.10.287.130">
    <property type="match status" value="1"/>
</dbReference>
<proteinExistence type="predicted"/>
<organism evidence="16 17">
    <name type="scientific">Polyangium fumosum</name>
    <dbReference type="NCBI Taxonomy" id="889272"/>
    <lineage>
        <taxon>Bacteria</taxon>
        <taxon>Pseudomonadati</taxon>
        <taxon>Myxococcota</taxon>
        <taxon>Polyangia</taxon>
        <taxon>Polyangiales</taxon>
        <taxon>Polyangiaceae</taxon>
        <taxon>Polyangium</taxon>
    </lineage>
</organism>
<keyword evidence="9" id="KW-0067">ATP-binding</keyword>
<evidence type="ECO:0000256" key="6">
    <source>
        <dbReference type="ARBA" id="ARBA00022692"/>
    </source>
</evidence>
<dbReference type="Pfam" id="PF13426">
    <property type="entry name" value="PAS_9"/>
    <property type="match status" value="1"/>
</dbReference>
<dbReference type="GO" id="GO:0007234">
    <property type="term" value="P:osmosensory signaling via phosphorelay pathway"/>
    <property type="evidence" value="ECO:0007669"/>
    <property type="project" value="TreeGrafter"/>
</dbReference>
<comment type="caution">
    <text evidence="16">The sequence shown here is derived from an EMBL/GenBank/DDBJ whole genome shotgun (WGS) entry which is preliminary data.</text>
</comment>
<dbReference type="SMART" id="SM00091">
    <property type="entry name" value="PAS"/>
    <property type="match status" value="1"/>
</dbReference>
<dbReference type="Proteomes" id="UP000309215">
    <property type="component" value="Unassembled WGS sequence"/>
</dbReference>
<dbReference type="SUPFAM" id="SSF47384">
    <property type="entry name" value="Homodimeric domain of signal transducing histidine kinase"/>
    <property type="match status" value="1"/>
</dbReference>
<dbReference type="SUPFAM" id="SSF55874">
    <property type="entry name" value="ATPase domain of HSP90 chaperone/DNA topoisomerase II/histidine kinase"/>
    <property type="match status" value="1"/>
</dbReference>
<evidence type="ECO:0000256" key="7">
    <source>
        <dbReference type="ARBA" id="ARBA00022741"/>
    </source>
</evidence>
<dbReference type="Gene3D" id="3.30.565.10">
    <property type="entry name" value="Histidine kinase-like ATPase, C-terminal domain"/>
    <property type="match status" value="1"/>
</dbReference>
<dbReference type="InterPro" id="IPR005467">
    <property type="entry name" value="His_kinase_dom"/>
</dbReference>
<evidence type="ECO:0000256" key="8">
    <source>
        <dbReference type="ARBA" id="ARBA00022777"/>
    </source>
</evidence>
<evidence type="ECO:0000256" key="3">
    <source>
        <dbReference type="ARBA" id="ARBA00012438"/>
    </source>
</evidence>
<dbReference type="InterPro" id="IPR036097">
    <property type="entry name" value="HisK_dim/P_sf"/>
</dbReference>
<dbReference type="GO" id="GO:0005524">
    <property type="term" value="F:ATP binding"/>
    <property type="evidence" value="ECO:0007669"/>
    <property type="project" value="UniProtKB-KW"/>
</dbReference>
<sequence length="385" mass="41367">MNPSVPNEATVDERKVVTVQETTIDWTEVIARAPDGVVCADEHGRIVYANPAAERLLGRSPGELVGESFPELVALPNGEGHRWDEATVAPERAIGHRKDGTNVPLEVSLVAPGGRAFATAFVRDLSANDRSVTTKLLSAERESFLSMAAHQLRAPIQPVLNSLRTIERALAIGTTPPEGTMARALRQTLRLGRLVDAILSDAAAIERGTLEVHVAPFDLAVFTREVVEDFRLAAPSQRLEYHGPGDGVPVTSDPDRVHQILISLIDNAMKYSGRQRVVTVEVEGTESRVRVRVIDQGIGIPAAEQASVFGKFYRGSNVPTSASGLGVGLYLAQGLAKRLHGSLTVASEVGRGSAFSLVLPRHWPEGKGVAAPAQRGNRDETRPPH</sequence>
<feature type="domain" description="Histidine kinase" evidence="14">
    <location>
        <begin position="147"/>
        <end position="363"/>
    </location>
</feature>
<dbReference type="InterPro" id="IPR004358">
    <property type="entry name" value="Sig_transdc_His_kin-like_C"/>
</dbReference>
<keyword evidence="10" id="KW-1133">Transmembrane helix</keyword>
<keyword evidence="12" id="KW-0472">Membrane</keyword>
<evidence type="ECO:0000313" key="17">
    <source>
        <dbReference type="Proteomes" id="UP000309215"/>
    </source>
</evidence>
<evidence type="ECO:0000256" key="2">
    <source>
        <dbReference type="ARBA" id="ARBA00004141"/>
    </source>
</evidence>
<gene>
    <name evidence="16" type="ORF">E8A74_21535</name>
</gene>
<dbReference type="AlphaFoldDB" id="A0A4V5PMN8"/>
<evidence type="ECO:0000256" key="12">
    <source>
        <dbReference type="ARBA" id="ARBA00023136"/>
    </source>
</evidence>
<keyword evidence="17" id="KW-1185">Reference proteome</keyword>
<name>A0A4V5PMN8_9BACT</name>
<reference evidence="16 17" key="1">
    <citation type="submission" date="2019-04" db="EMBL/GenBank/DDBJ databases">
        <authorList>
            <person name="Li Y."/>
            <person name="Wang J."/>
        </authorList>
    </citation>
    <scope>NUCLEOTIDE SEQUENCE [LARGE SCALE GENOMIC DNA]</scope>
    <source>
        <strain evidence="16 17">DSM 14668</strain>
    </source>
</reference>
<dbReference type="Pfam" id="PF02518">
    <property type="entry name" value="HATPase_c"/>
    <property type="match status" value="1"/>
</dbReference>
<dbReference type="GO" id="GO:0000155">
    <property type="term" value="F:phosphorelay sensor kinase activity"/>
    <property type="evidence" value="ECO:0007669"/>
    <property type="project" value="InterPro"/>
</dbReference>